<protein>
    <submittedName>
        <fullName evidence="2">Uncharacterized protein</fullName>
    </submittedName>
</protein>
<proteinExistence type="predicted"/>
<gene>
    <name evidence="2" type="ORF">NTJ_03073</name>
</gene>
<feature type="region of interest" description="Disordered" evidence="1">
    <location>
        <begin position="50"/>
        <end position="73"/>
    </location>
</feature>
<accession>A0ABN7ADB4</accession>
<dbReference type="Proteomes" id="UP001307889">
    <property type="component" value="Chromosome 2"/>
</dbReference>
<dbReference type="EMBL" id="AP028910">
    <property type="protein sequence ID" value="BES90265.1"/>
    <property type="molecule type" value="Genomic_DNA"/>
</dbReference>
<reference evidence="2 3" key="1">
    <citation type="submission" date="2023-09" db="EMBL/GenBank/DDBJ databases">
        <title>Nesidiocoris tenuis whole genome shotgun sequence.</title>
        <authorList>
            <person name="Shibata T."/>
            <person name="Shimoda M."/>
            <person name="Kobayashi T."/>
            <person name="Uehara T."/>
        </authorList>
    </citation>
    <scope>NUCLEOTIDE SEQUENCE [LARGE SCALE GENOMIC DNA]</scope>
    <source>
        <strain evidence="2 3">Japan</strain>
    </source>
</reference>
<evidence type="ECO:0000256" key="1">
    <source>
        <dbReference type="SAM" id="MobiDB-lite"/>
    </source>
</evidence>
<keyword evidence="3" id="KW-1185">Reference proteome</keyword>
<evidence type="ECO:0000313" key="2">
    <source>
        <dbReference type="EMBL" id="BES90265.1"/>
    </source>
</evidence>
<evidence type="ECO:0000313" key="3">
    <source>
        <dbReference type="Proteomes" id="UP001307889"/>
    </source>
</evidence>
<name>A0ABN7ADB4_9HEMI</name>
<sequence length="110" mass="11870">MRNEHWSAVPTQSSAPLIPSTTRLVIRLLDSYIKSCTVLHHREGVGIEGVTTNFDKPERGKVSNPLISPSLGGGALMRPATRFVPVPAITHSSDATSIEKGSVGCEQEYE</sequence>
<organism evidence="2 3">
    <name type="scientific">Nesidiocoris tenuis</name>
    <dbReference type="NCBI Taxonomy" id="355587"/>
    <lineage>
        <taxon>Eukaryota</taxon>
        <taxon>Metazoa</taxon>
        <taxon>Ecdysozoa</taxon>
        <taxon>Arthropoda</taxon>
        <taxon>Hexapoda</taxon>
        <taxon>Insecta</taxon>
        <taxon>Pterygota</taxon>
        <taxon>Neoptera</taxon>
        <taxon>Paraneoptera</taxon>
        <taxon>Hemiptera</taxon>
        <taxon>Heteroptera</taxon>
        <taxon>Panheteroptera</taxon>
        <taxon>Cimicomorpha</taxon>
        <taxon>Miridae</taxon>
        <taxon>Dicyphina</taxon>
        <taxon>Nesidiocoris</taxon>
    </lineage>
</organism>